<dbReference type="GO" id="GO:0005634">
    <property type="term" value="C:nucleus"/>
    <property type="evidence" value="ECO:0007669"/>
    <property type="project" value="UniProtKB-SubCell"/>
</dbReference>
<keyword evidence="2 4" id="KW-0647">Proteasome</keyword>
<dbReference type="InterPro" id="IPR029055">
    <property type="entry name" value="Ntn_hydrolases_N"/>
</dbReference>
<name>A0A6U3TH62_9STRA</name>
<reference evidence="5" key="1">
    <citation type="submission" date="2021-01" db="EMBL/GenBank/DDBJ databases">
        <authorList>
            <person name="Corre E."/>
            <person name="Pelletier E."/>
            <person name="Niang G."/>
            <person name="Scheremetjew M."/>
            <person name="Finn R."/>
            <person name="Kale V."/>
            <person name="Holt S."/>
            <person name="Cochrane G."/>
            <person name="Meng A."/>
            <person name="Brown T."/>
            <person name="Cohen L."/>
        </authorList>
    </citation>
    <scope>NUCLEOTIDE SEQUENCE</scope>
    <source>
        <strain evidence="5">CCMP1381</strain>
    </source>
</reference>
<dbReference type="GO" id="GO:0010498">
    <property type="term" value="P:proteasomal protein catabolic process"/>
    <property type="evidence" value="ECO:0007669"/>
    <property type="project" value="InterPro"/>
</dbReference>
<keyword evidence="1 4" id="KW-0963">Cytoplasm</keyword>
<keyword evidence="3 4" id="KW-0539">Nucleus</keyword>
<accession>A0A6U3TH62</accession>
<protein>
    <recommendedName>
        <fullName evidence="4">Proteasome subunit beta</fullName>
    </recommendedName>
</protein>
<evidence type="ECO:0000256" key="1">
    <source>
        <dbReference type="ARBA" id="ARBA00022490"/>
    </source>
</evidence>
<dbReference type="PANTHER" id="PTHR32194:SF2">
    <property type="entry name" value="PROTEASOME SUBUNIT BETA TYPE-1"/>
    <property type="match status" value="1"/>
</dbReference>
<dbReference type="InterPro" id="IPR023333">
    <property type="entry name" value="Proteasome_suB-type"/>
</dbReference>
<dbReference type="GO" id="GO:0005737">
    <property type="term" value="C:cytoplasm"/>
    <property type="evidence" value="ECO:0007669"/>
    <property type="project" value="UniProtKB-SubCell"/>
</dbReference>
<gene>
    <name evidence="5" type="ORF">DSPE1174_LOCUS14772</name>
    <name evidence="6" type="ORF">DSPE1174_LOCUS14773</name>
</gene>
<organism evidence="5">
    <name type="scientific">Octactis speculum</name>
    <dbReference type="NCBI Taxonomy" id="3111310"/>
    <lineage>
        <taxon>Eukaryota</taxon>
        <taxon>Sar</taxon>
        <taxon>Stramenopiles</taxon>
        <taxon>Ochrophyta</taxon>
        <taxon>Dictyochophyceae</taxon>
        <taxon>Dictyochales</taxon>
        <taxon>Dictyochaceae</taxon>
        <taxon>Octactis</taxon>
    </lineage>
</organism>
<dbReference type="EMBL" id="HBGS01029032">
    <property type="protein sequence ID" value="CAD9425894.1"/>
    <property type="molecule type" value="Transcribed_RNA"/>
</dbReference>
<dbReference type="Gene3D" id="3.60.20.10">
    <property type="entry name" value="Glutamine Phosphoribosylpyrophosphate, subunit 1, domain 1"/>
    <property type="match status" value="1"/>
</dbReference>
<dbReference type="CDD" id="cd03758">
    <property type="entry name" value="proteasome_beta_type_2"/>
    <property type="match status" value="1"/>
</dbReference>
<comment type="function">
    <text evidence="4">Component of the proteasome, a multicatalytic proteinase complex which is characterized by its ability to cleave peptides with Arg, Phe, Tyr, Leu, and Glu adjacent to the leaving group at neutral or slightly basic pH. The proteasome has an ATP-dependent proteolytic activity.</text>
</comment>
<evidence type="ECO:0000313" key="5">
    <source>
        <dbReference type="EMBL" id="CAD9425894.1"/>
    </source>
</evidence>
<dbReference type="InterPro" id="IPR035206">
    <property type="entry name" value="Proteasome_beta2"/>
</dbReference>
<dbReference type="AlphaFoldDB" id="A0A6U3TH62"/>
<dbReference type="GO" id="GO:0005839">
    <property type="term" value="C:proteasome core complex"/>
    <property type="evidence" value="ECO:0007669"/>
    <property type="project" value="InterPro"/>
</dbReference>
<comment type="similarity">
    <text evidence="4">Belongs to the peptidase T1B family.</text>
</comment>
<comment type="subunit">
    <text evidence="4">Component of the proteasome complex.</text>
</comment>
<dbReference type="SUPFAM" id="SSF56235">
    <property type="entry name" value="N-terminal nucleophile aminohydrolases (Ntn hydrolases)"/>
    <property type="match status" value="1"/>
</dbReference>
<comment type="subcellular location">
    <subcellularLocation>
        <location evidence="4">Cytoplasm</location>
    </subcellularLocation>
    <subcellularLocation>
        <location evidence="4">Nucleus</location>
    </subcellularLocation>
</comment>
<dbReference type="PROSITE" id="PS51476">
    <property type="entry name" value="PROTEASOME_BETA_2"/>
    <property type="match status" value="1"/>
</dbReference>
<dbReference type="InterPro" id="IPR001353">
    <property type="entry name" value="Proteasome_sua/b"/>
</dbReference>
<dbReference type="PANTHER" id="PTHR32194">
    <property type="entry name" value="METALLOPROTEASE TLDD"/>
    <property type="match status" value="1"/>
</dbReference>
<evidence type="ECO:0000313" key="6">
    <source>
        <dbReference type="EMBL" id="CAD9425898.1"/>
    </source>
</evidence>
<dbReference type="Pfam" id="PF00227">
    <property type="entry name" value="Proteasome"/>
    <property type="match status" value="1"/>
</dbReference>
<evidence type="ECO:0000256" key="2">
    <source>
        <dbReference type="ARBA" id="ARBA00022942"/>
    </source>
</evidence>
<proteinExistence type="inferred from homology"/>
<dbReference type="EMBL" id="HBGS01029033">
    <property type="protein sequence ID" value="CAD9425898.1"/>
    <property type="molecule type" value="Transcribed_RNA"/>
</dbReference>
<evidence type="ECO:0000256" key="4">
    <source>
        <dbReference type="RuleBase" id="RU004203"/>
    </source>
</evidence>
<sequence length="190" mass="20934">MDTVLGLVGDGFVMIAADATAARGICVLNHEQDKIVELDSSKMIGQSGPVCDTSNFSEYIQKNMTLYELNNNMQLSTHATANFMRRELATALRKGPYQTNILLGGYDARAGASLFFLDYMSALQKVNFGAHGYASNFCLSTFDKEWKEGLDVDGARVIMDKCIAVLEKRFLISNPKFVIKVVDANGIRTL</sequence>
<evidence type="ECO:0000256" key="3">
    <source>
        <dbReference type="ARBA" id="ARBA00023242"/>
    </source>
</evidence>